<dbReference type="Proteomes" id="UP000482800">
    <property type="component" value="Unassembled WGS sequence"/>
</dbReference>
<sequence>MKAIRVASGEPLVTGVAMATDCGSEAGRRAADPRRDGWRPVDIAVAACGRAGTTGISCEIAKQMGV</sequence>
<proteinExistence type="predicted"/>
<keyword evidence="2" id="KW-1185">Reference proteome</keyword>
<name>A0A6V8KCL3_9ACTN</name>
<dbReference type="EMBL" id="BLPF01000001">
    <property type="protein sequence ID" value="GFJ80138.1"/>
    <property type="molecule type" value="Genomic_DNA"/>
</dbReference>
<protein>
    <submittedName>
        <fullName evidence="1">Uncharacterized protein</fullName>
    </submittedName>
</protein>
<comment type="caution">
    <text evidence="1">The sequence shown here is derived from an EMBL/GenBank/DDBJ whole genome shotgun (WGS) entry which is preliminary data.</text>
</comment>
<accession>A0A6V8KCL3</accession>
<evidence type="ECO:0000313" key="2">
    <source>
        <dbReference type="Proteomes" id="UP000482800"/>
    </source>
</evidence>
<gene>
    <name evidence="1" type="ORF">Phou_043180</name>
</gene>
<dbReference type="AlphaFoldDB" id="A0A6V8KCL3"/>
<organism evidence="1 2">
    <name type="scientific">Phytohabitans houttuyneae</name>
    <dbReference type="NCBI Taxonomy" id="1076126"/>
    <lineage>
        <taxon>Bacteria</taxon>
        <taxon>Bacillati</taxon>
        <taxon>Actinomycetota</taxon>
        <taxon>Actinomycetes</taxon>
        <taxon>Micromonosporales</taxon>
        <taxon>Micromonosporaceae</taxon>
    </lineage>
</organism>
<reference evidence="1 2" key="1">
    <citation type="submission" date="2020-03" db="EMBL/GenBank/DDBJ databases">
        <title>Whole genome shotgun sequence of Phytohabitans houttuyneae NBRC 108639.</title>
        <authorList>
            <person name="Komaki H."/>
            <person name="Tamura T."/>
        </authorList>
    </citation>
    <scope>NUCLEOTIDE SEQUENCE [LARGE SCALE GENOMIC DNA]</scope>
    <source>
        <strain evidence="1 2">NBRC 108639</strain>
    </source>
</reference>
<evidence type="ECO:0000313" key="1">
    <source>
        <dbReference type="EMBL" id="GFJ80138.1"/>
    </source>
</evidence>
<reference evidence="1 2" key="2">
    <citation type="submission" date="2020-03" db="EMBL/GenBank/DDBJ databases">
        <authorList>
            <person name="Ichikawa N."/>
            <person name="Kimura A."/>
            <person name="Kitahashi Y."/>
            <person name="Uohara A."/>
        </authorList>
    </citation>
    <scope>NUCLEOTIDE SEQUENCE [LARGE SCALE GENOMIC DNA]</scope>
    <source>
        <strain evidence="1 2">NBRC 108639</strain>
    </source>
</reference>